<keyword evidence="6" id="KW-1278">Translocase</keyword>
<evidence type="ECO:0000256" key="3">
    <source>
        <dbReference type="ARBA" id="ARBA00013888"/>
    </source>
</evidence>
<dbReference type="InterPro" id="IPR054351">
    <property type="entry name" value="NADH_UbQ_OxRdtase_ferredoxin"/>
</dbReference>
<dbReference type="InterPro" id="IPR000283">
    <property type="entry name" value="NADH_UbQ_OxRdtase_75kDa_su_CS"/>
</dbReference>
<evidence type="ECO:0000259" key="14">
    <source>
        <dbReference type="PROSITE" id="PS51669"/>
    </source>
</evidence>
<dbReference type="FunFam" id="3.30.70.20:FF:000002">
    <property type="entry name" value="NADH-ubiquinone oxidoreductase 75 kDa subunit"/>
    <property type="match status" value="1"/>
</dbReference>
<comment type="cofactor">
    <cofactor evidence="1">
        <name>[4Fe-4S] cluster</name>
        <dbReference type="ChEBI" id="CHEBI:49883"/>
    </cofactor>
</comment>
<dbReference type="Pfam" id="PF00384">
    <property type="entry name" value="Molybdopterin"/>
    <property type="match status" value="1"/>
</dbReference>
<proteinExistence type="inferred from homology"/>
<dbReference type="FunFam" id="3.40.50.740:FF:000012">
    <property type="entry name" value="NADH dehydrogenase [ubiquinone] iron-sulfur protein 1 mitochondrial"/>
    <property type="match status" value="1"/>
</dbReference>
<feature type="domain" description="4Fe-4S His(Cys)3-ligated-type" evidence="15">
    <location>
        <begin position="104"/>
        <end position="143"/>
    </location>
</feature>
<evidence type="ECO:0000256" key="9">
    <source>
        <dbReference type="ARBA" id="ARBA00023027"/>
    </source>
</evidence>
<dbReference type="GO" id="GO:0051539">
    <property type="term" value="F:4 iron, 4 sulfur cluster binding"/>
    <property type="evidence" value="ECO:0007669"/>
    <property type="project" value="UniProtKB-KW"/>
</dbReference>
<dbReference type="InterPro" id="IPR001041">
    <property type="entry name" value="2Fe-2S_ferredoxin-type"/>
</dbReference>
<dbReference type="InterPro" id="IPR036010">
    <property type="entry name" value="2Fe-2S_ferredoxin-like_sf"/>
</dbReference>
<dbReference type="PROSITE" id="PS00641">
    <property type="entry name" value="COMPLEX1_75K_1"/>
    <property type="match status" value="1"/>
</dbReference>
<evidence type="ECO:0000256" key="12">
    <source>
        <dbReference type="RuleBase" id="RU004523"/>
    </source>
</evidence>
<dbReference type="GO" id="GO:0016651">
    <property type="term" value="F:oxidoreductase activity, acting on NAD(P)H"/>
    <property type="evidence" value="ECO:0007669"/>
    <property type="project" value="InterPro"/>
</dbReference>
<dbReference type="PROSITE" id="PS51839">
    <property type="entry name" value="4FE4S_HC3"/>
    <property type="match status" value="1"/>
</dbReference>
<dbReference type="Proteomes" id="UP001152747">
    <property type="component" value="Unassembled WGS sequence"/>
</dbReference>
<dbReference type="Pfam" id="PF22151">
    <property type="entry name" value="Fer4_NDSU1"/>
    <property type="match status" value="1"/>
</dbReference>
<dbReference type="FunFam" id="3.10.20.740:FF:000001">
    <property type="entry name" value="NADH-quinone oxidoreductase subunit G"/>
    <property type="match status" value="1"/>
</dbReference>
<dbReference type="OrthoDB" id="10249365at2759"/>
<reference evidence="16" key="1">
    <citation type="submission" date="2022-11" db="EMBL/GenBank/DDBJ databases">
        <authorList>
            <person name="Kikuchi T."/>
        </authorList>
    </citation>
    <scope>NUCLEOTIDE SEQUENCE</scope>
    <source>
        <strain evidence="16">PS1010</strain>
    </source>
</reference>
<dbReference type="SUPFAM" id="SSF54862">
    <property type="entry name" value="4Fe-4S ferredoxins"/>
    <property type="match status" value="1"/>
</dbReference>
<keyword evidence="4" id="KW-0004">4Fe-4S</keyword>
<sequence>MQRIVRGVATKAQQQRQLSAAANAPKKVEVFIDGKKILVDPGMTILQACALVGVDIPRFCYHDRLSIAGNCRMCLVEVEKSVKPVASCAMPVMNGMKVKTNSDFVRKAREGVMEFMLNNHPLDCPICDQGGECDLQDQAVAFGSDRGRLQSRLDGKRAVEDKDIGPLVKTVMTRCIQCTRCVRFANEVAAFPDFGTTGRGQDLQIGTYVEKFFASEMSGNIIDICPVGALTSKQYAFVARPWETRKTESVDVLDATGSNIVLTHRTGELLRVIPKINDDINEEWIGDQSRFAVDGLKVQRLLTPMIRGADGQLKPASWEEALFTVAAKLRETSAEQKAAVVGGLNDVESLVALKDLFNRFNSENVMTEEEFPETSGGSDIRANYIFNDGIANVENADAILLVGTNPRFEAPTLNARIRKSFLYSDVQIGVIGSESELNYDYDYLGASAKAIDDVLSGKGEFAKTFANAKQPLIIVGAQALKGEAGAAILGKLQQLADKLSAGKNVQVLNVLQRWAGQTGALDVGYKAGTAALRKTPVKFLYLLGADEGKVNKSNLDPQAFIVYQGHHGDAGAQIADVIFPGAAYTEKDGTYVNTEGRSQRGYPAVSPPGEARVDWKIIRAVSEVAGKSLPYNDLKEIRQRLNEIAPHLARYRDIEPSPFIKQALQLAQTSGSIDVDVSPALRELADYYQTNVISRNSRSMAQAKKAALENKENPYAEAPIHARL</sequence>
<evidence type="ECO:0000256" key="8">
    <source>
        <dbReference type="ARBA" id="ARBA00023014"/>
    </source>
</evidence>
<dbReference type="EMBL" id="CANHGI010000005">
    <property type="protein sequence ID" value="CAI5452371.1"/>
    <property type="molecule type" value="Genomic_DNA"/>
</dbReference>
<evidence type="ECO:0000256" key="2">
    <source>
        <dbReference type="ARBA" id="ARBA00005404"/>
    </source>
</evidence>
<keyword evidence="9" id="KW-0520">NAD</keyword>
<evidence type="ECO:0000313" key="16">
    <source>
        <dbReference type="EMBL" id="CAI5452371.1"/>
    </source>
</evidence>
<dbReference type="GO" id="GO:0008137">
    <property type="term" value="F:NADH dehydrogenase (ubiquinone) activity"/>
    <property type="evidence" value="ECO:0007669"/>
    <property type="project" value="UniProtKB-EC"/>
</dbReference>
<evidence type="ECO:0000256" key="5">
    <source>
        <dbReference type="ARBA" id="ARBA00022723"/>
    </source>
</evidence>
<comment type="cofactor">
    <cofactor evidence="10">
        <name>[2Fe-2S] cluster</name>
        <dbReference type="ChEBI" id="CHEBI:190135"/>
    </cofactor>
</comment>
<evidence type="ECO:0000259" key="15">
    <source>
        <dbReference type="PROSITE" id="PS51839"/>
    </source>
</evidence>
<dbReference type="InterPro" id="IPR050123">
    <property type="entry name" value="Prok_molybdopt-oxidoreductase"/>
</dbReference>
<dbReference type="Pfam" id="PF22117">
    <property type="entry name" value="Fer4_Nqo3"/>
    <property type="match status" value="1"/>
</dbReference>
<dbReference type="Pfam" id="PF10588">
    <property type="entry name" value="NADH-G_4Fe-4S_3"/>
    <property type="match status" value="1"/>
</dbReference>
<dbReference type="Pfam" id="PF09326">
    <property type="entry name" value="NADH_dhqG_C"/>
    <property type="match status" value="1"/>
</dbReference>
<keyword evidence="7" id="KW-0408">Iron</keyword>
<dbReference type="CDD" id="cd00207">
    <property type="entry name" value="fer2"/>
    <property type="match status" value="1"/>
</dbReference>
<evidence type="ECO:0000256" key="4">
    <source>
        <dbReference type="ARBA" id="ARBA00022485"/>
    </source>
</evidence>
<gene>
    <name evidence="16" type="ORF">CAMP_LOCUS15008</name>
</gene>
<keyword evidence="17" id="KW-1185">Reference proteome</keyword>
<feature type="domain" description="2Fe-2S ferredoxin-type" evidence="13">
    <location>
        <begin position="26"/>
        <end position="104"/>
    </location>
</feature>
<dbReference type="FunFam" id="3.30.200.210:FF:000002">
    <property type="entry name" value="NADH-ubiquinone oxidoreductase 75 kDa subunit"/>
    <property type="match status" value="1"/>
</dbReference>
<dbReference type="CDD" id="cd02773">
    <property type="entry name" value="MopB_Res-Cmplx1_Nad11"/>
    <property type="match status" value="1"/>
</dbReference>
<dbReference type="Gene3D" id="3.10.20.740">
    <property type="match status" value="1"/>
</dbReference>
<dbReference type="InterPro" id="IPR006963">
    <property type="entry name" value="Mopterin_OxRdtase_4Fe-4S_dom"/>
</dbReference>
<evidence type="ECO:0000259" key="13">
    <source>
        <dbReference type="PROSITE" id="PS51085"/>
    </source>
</evidence>
<dbReference type="GO" id="GO:0046872">
    <property type="term" value="F:metal ion binding"/>
    <property type="evidence" value="ECO:0007669"/>
    <property type="project" value="UniProtKB-KW"/>
</dbReference>
<dbReference type="GO" id="GO:0042773">
    <property type="term" value="P:ATP synthesis coupled electron transport"/>
    <property type="evidence" value="ECO:0007669"/>
    <property type="project" value="InterPro"/>
</dbReference>
<dbReference type="PANTHER" id="PTHR43105:SF13">
    <property type="entry name" value="NADH-UBIQUINONE OXIDOREDUCTASE 75 KDA SUBUNIT, MITOCHONDRIAL"/>
    <property type="match status" value="1"/>
</dbReference>
<dbReference type="Gene3D" id="3.30.70.20">
    <property type="match status" value="1"/>
</dbReference>
<evidence type="ECO:0000256" key="10">
    <source>
        <dbReference type="ARBA" id="ARBA00034078"/>
    </source>
</evidence>
<keyword evidence="5" id="KW-0479">Metal-binding</keyword>
<dbReference type="InterPro" id="IPR006656">
    <property type="entry name" value="Mopterin_OxRdtase"/>
</dbReference>
<dbReference type="PROSITE" id="PS51085">
    <property type="entry name" value="2FE2S_FER_2"/>
    <property type="match status" value="1"/>
</dbReference>
<dbReference type="PROSITE" id="PS00643">
    <property type="entry name" value="COMPLEX1_75K_3"/>
    <property type="match status" value="1"/>
</dbReference>
<keyword evidence="8" id="KW-0411">Iron-sulfur</keyword>
<comment type="similarity">
    <text evidence="2 12">Belongs to the complex I 75 kDa subunit family.</text>
</comment>
<dbReference type="PROSITE" id="PS00642">
    <property type="entry name" value="COMPLEX1_75K_2"/>
    <property type="match status" value="1"/>
</dbReference>
<dbReference type="Gene3D" id="3.40.50.740">
    <property type="match status" value="1"/>
</dbReference>
<dbReference type="SMART" id="SM00929">
    <property type="entry name" value="NADH-G_4Fe-4S_3"/>
    <property type="match status" value="1"/>
</dbReference>
<dbReference type="SUPFAM" id="SSF53706">
    <property type="entry name" value="Formate dehydrogenase/DMSO reductase, domains 1-3"/>
    <property type="match status" value="1"/>
</dbReference>
<dbReference type="Gene3D" id="3.30.200.210">
    <property type="match status" value="1"/>
</dbReference>
<evidence type="ECO:0000256" key="6">
    <source>
        <dbReference type="ARBA" id="ARBA00022967"/>
    </source>
</evidence>
<dbReference type="InterPro" id="IPR015405">
    <property type="entry name" value="NDUFS1-like_C"/>
</dbReference>
<evidence type="ECO:0000256" key="1">
    <source>
        <dbReference type="ARBA" id="ARBA00001966"/>
    </source>
</evidence>
<dbReference type="AlphaFoldDB" id="A0A9P1IX68"/>
<evidence type="ECO:0000256" key="11">
    <source>
        <dbReference type="ARBA" id="ARBA00049551"/>
    </source>
</evidence>
<protein>
    <recommendedName>
        <fullName evidence="3">NADH-ubiquinone oxidoreductase 75 kDa subunit, mitochondrial</fullName>
    </recommendedName>
</protein>
<evidence type="ECO:0000313" key="17">
    <source>
        <dbReference type="Proteomes" id="UP001152747"/>
    </source>
</evidence>
<accession>A0A9P1IX68</accession>
<dbReference type="Pfam" id="PF13510">
    <property type="entry name" value="Fer2_4"/>
    <property type="match status" value="1"/>
</dbReference>
<dbReference type="SUPFAM" id="SSF54292">
    <property type="entry name" value="2Fe-2S ferredoxin-like"/>
    <property type="match status" value="1"/>
</dbReference>
<organism evidence="16 17">
    <name type="scientific">Caenorhabditis angaria</name>
    <dbReference type="NCBI Taxonomy" id="860376"/>
    <lineage>
        <taxon>Eukaryota</taxon>
        <taxon>Metazoa</taxon>
        <taxon>Ecdysozoa</taxon>
        <taxon>Nematoda</taxon>
        <taxon>Chromadorea</taxon>
        <taxon>Rhabditida</taxon>
        <taxon>Rhabditina</taxon>
        <taxon>Rhabditomorpha</taxon>
        <taxon>Rhabditoidea</taxon>
        <taxon>Rhabditidae</taxon>
        <taxon>Peloderinae</taxon>
        <taxon>Caenorhabditis</taxon>
    </lineage>
</organism>
<dbReference type="GO" id="GO:0045271">
    <property type="term" value="C:respiratory chain complex I"/>
    <property type="evidence" value="ECO:0007669"/>
    <property type="project" value="UniProtKB-ARBA"/>
</dbReference>
<evidence type="ECO:0000256" key="7">
    <source>
        <dbReference type="ARBA" id="ARBA00023004"/>
    </source>
</evidence>
<dbReference type="InterPro" id="IPR010228">
    <property type="entry name" value="NADH_UbQ_OxRdtase_Gsu"/>
</dbReference>
<feature type="domain" description="4Fe-4S Mo/W bis-MGD-type" evidence="14">
    <location>
        <begin position="244"/>
        <end position="300"/>
    </location>
</feature>
<name>A0A9P1IX68_9PELO</name>
<dbReference type="PANTHER" id="PTHR43105">
    <property type="entry name" value="RESPIRATORY NITRATE REDUCTASE"/>
    <property type="match status" value="1"/>
</dbReference>
<comment type="catalytic activity">
    <reaction evidence="11">
        <text>a ubiquinone + NADH + 5 H(+)(in) = a ubiquinol + NAD(+) + 4 H(+)(out)</text>
        <dbReference type="Rhea" id="RHEA:29091"/>
        <dbReference type="Rhea" id="RHEA-COMP:9565"/>
        <dbReference type="Rhea" id="RHEA-COMP:9566"/>
        <dbReference type="ChEBI" id="CHEBI:15378"/>
        <dbReference type="ChEBI" id="CHEBI:16389"/>
        <dbReference type="ChEBI" id="CHEBI:17976"/>
        <dbReference type="ChEBI" id="CHEBI:57540"/>
        <dbReference type="ChEBI" id="CHEBI:57945"/>
        <dbReference type="EC" id="7.1.1.2"/>
    </reaction>
</comment>
<comment type="caution">
    <text evidence="16">The sequence shown here is derived from an EMBL/GenBank/DDBJ whole genome shotgun (WGS) entry which is preliminary data.</text>
</comment>
<dbReference type="NCBIfam" id="TIGR01973">
    <property type="entry name" value="NuoG"/>
    <property type="match status" value="1"/>
</dbReference>
<dbReference type="InterPro" id="IPR019574">
    <property type="entry name" value="NADH_UbQ_OxRdtase_Gsu_4Fe4S-bd"/>
</dbReference>
<dbReference type="PROSITE" id="PS51669">
    <property type="entry name" value="4FE4S_MOW_BIS_MGD"/>
    <property type="match status" value="1"/>
</dbReference>
<dbReference type="GO" id="GO:0005743">
    <property type="term" value="C:mitochondrial inner membrane"/>
    <property type="evidence" value="ECO:0007669"/>
    <property type="project" value="UniProtKB-ARBA"/>
</dbReference>